<evidence type="ECO:0000256" key="3">
    <source>
        <dbReference type="ARBA" id="ARBA00022475"/>
    </source>
</evidence>
<feature type="transmembrane region" description="Helical" evidence="7">
    <location>
        <begin position="220"/>
        <end position="241"/>
    </location>
</feature>
<reference evidence="10 11" key="1">
    <citation type="submission" date="2017-11" db="EMBL/GenBank/DDBJ databases">
        <title>Genomic Encyclopedia of Archaeal and Bacterial Type Strains, Phase II (KMG-II): From Individual Species to Whole Genera.</title>
        <authorList>
            <person name="Goeker M."/>
        </authorList>
    </citation>
    <scope>NUCLEOTIDE SEQUENCE [LARGE SCALE GENOMIC DNA]</scope>
    <source>
        <strain evidence="10 11">DSM 27393</strain>
    </source>
</reference>
<proteinExistence type="inferred from homology"/>
<evidence type="ECO:0000256" key="7">
    <source>
        <dbReference type="RuleBase" id="RU363032"/>
    </source>
</evidence>
<sequence length="311" mass="34218">MTSDLIGTASAGPASTEVRMPAASAPSRPSRGRLRPAQRRAVLVTWANTAAIGLVALVFTFPFIWMFFSALKPEDEVFGTPSLFGSEVRWQNFTDAWTLVPFGRFILNGFLVSLLGALLSVVVAVLSAYAFSRLRFRFRDRIFLLYVFTLVLPQEVLVVPLFIMMNKLGLVDSYVALIVPFAFTAFGTFLMRQFFLTIPIEYEEAALIDGASRFRTLRSVLLPQLTAPLSVLAVFSFIGYYNSYLWPLIVINSPDLATVPLGLSMFTGEHGTQWSLLMAASTISVLPSLVIVALLQRQLIKGVALGGFGGR</sequence>
<dbReference type="Gene3D" id="1.10.3720.10">
    <property type="entry name" value="MetI-like"/>
    <property type="match status" value="1"/>
</dbReference>
<comment type="caution">
    <text evidence="10">The sequence shown here is derived from an EMBL/GenBank/DDBJ whole genome shotgun (WGS) entry which is preliminary data.</text>
</comment>
<dbReference type="InterPro" id="IPR035906">
    <property type="entry name" value="MetI-like_sf"/>
</dbReference>
<dbReference type="SUPFAM" id="SSF161098">
    <property type="entry name" value="MetI-like"/>
    <property type="match status" value="1"/>
</dbReference>
<feature type="transmembrane region" description="Helical" evidence="7">
    <location>
        <begin position="171"/>
        <end position="191"/>
    </location>
</feature>
<dbReference type="GO" id="GO:0005886">
    <property type="term" value="C:plasma membrane"/>
    <property type="evidence" value="ECO:0007669"/>
    <property type="project" value="UniProtKB-SubCell"/>
</dbReference>
<evidence type="ECO:0000313" key="10">
    <source>
        <dbReference type="EMBL" id="PJJ73342.1"/>
    </source>
</evidence>
<dbReference type="CDD" id="cd06261">
    <property type="entry name" value="TM_PBP2"/>
    <property type="match status" value="1"/>
</dbReference>
<feature type="transmembrane region" description="Helical" evidence="7">
    <location>
        <begin position="143"/>
        <end position="165"/>
    </location>
</feature>
<protein>
    <submittedName>
        <fullName evidence="10">Multiple sugar transport system permease protein</fullName>
    </submittedName>
</protein>
<feature type="transmembrane region" description="Helical" evidence="7">
    <location>
        <begin position="41"/>
        <end position="68"/>
    </location>
</feature>
<dbReference type="PANTHER" id="PTHR43744">
    <property type="entry name" value="ABC TRANSPORTER PERMEASE PROTEIN MG189-RELATED-RELATED"/>
    <property type="match status" value="1"/>
</dbReference>
<dbReference type="PROSITE" id="PS50928">
    <property type="entry name" value="ABC_TM1"/>
    <property type="match status" value="1"/>
</dbReference>
<evidence type="ECO:0000256" key="5">
    <source>
        <dbReference type="ARBA" id="ARBA00022989"/>
    </source>
</evidence>
<keyword evidence="6 7" id="KW-0472">Membrane</keyword>
<evidence type="ECO:0000256" key="8">
    <source>
        <dbReference type="SAM" id="MobiDB-lite"/>
    </source>
</evidence>
<keyword evidence="5 7" id="KW-1133">Transmembrane helix</keyword>
<accession>A0A2M9CN81</accession>
<keyword evidence="4 7" id="KW-0812">Transmembrane</keyword>
<dbReference type="InterPro" id="IPR000515">
    <property type="entry name" value="MetI-like"/>
</dbReference>
<feature type="domain" description="ABC transmembrane type-1" evidence="9">
    <location>
        <begin position="106"/>
        <end position="295"/>
    </location>
</feature>
<dbReference type="Pfam" id="PF00528">
    <property type="entry name" value="BPD_transp_1"/>
    <property type="match status" value="1"/>
</dbReference>
<dbReference type="Proteomes" id="UP000228758">
    <property type="component" value="Unassembled WGS sequence"/>
</dbReference>
<evidence type="ECO:0000256" key="6">
    <source>
        <dbReference type="ARBA" id="ARBA00023136"/>
    </source>
</evidence>
<dbReference type="PANTHER" id="PTHR43744:SF12">
    <property type="entry name" value="ABC TRANSPORTER PERMEASE PROTEIN MG189-RELATED"/>
    <property type="match status" value="1"/>
</dbReference>
<evidence type="ECO:0000256" key="4">
    <source>
        <dbReference type="ARBA" id="ARBA00022692"/>
    </source>
</evidence>
<dbReference type="GO" id="GO:0055085">
    <property type="term" value="P:transmembrane transport"/>
    <property type="evidence" value="ECO:0007669"/>
    <property type="project" value="InterPro"/>
</dbReference>
<gene>
    <name evidence="10" type="ORF">CLV46_2928</name>
</gene>
<name>A0A2M9CN81_9MICO</name>
<keyword evidence="11" id="KW-1185">Reference proteome</keyword>
<feature type="region of interest" description="Disordered" evidence="8">
    <location>
        <begin position="1"/>
        <end position="33"/>
    </location>
</feature>
<keyword evidence="2 7" id="KW-0813">Transport</keyword>
<dbReference type="RefSeq" id="WP_245866894.1">
    <property type="nucleotide sequence ID" value="NZ_PGFF01000001.1"/>
</dbReference>
<dbReference type="AlphaFoldDB" id="A0A2M9CN81"/>
<comment type="similarity">
    <text evidence="7">Belongs to the binding-protein-dependent transport system permease family.</text>
</comment>
<organism evidence="10 11">
    <name type="scientific">Diaminobutyricimonas aerilata</name>
    <dbReference type="NCBI Taxonomy" id="1162967"/>
    <lineage>
        <taxon>Bacteria</taxon>
        <taxon>Bacillati</taxon>
        <taxon>Actinomycetota</taxon>
        <taxon>Actinomycetes</taxon>
        <taxon>Micrococcales</taxon>
        <taxon>Microbacteriaceae</taxon>
        <taxon>Diaminobutyricimonas</taxon>
    </lineage>
</organism>
<evidence type="ECO:0000259" key="9">
    <source>
        <dbReference type="PROSITE" id="PS50928"/>
    </source>
</evidence>
<feature type="transmembrane region" description="Helical" evidence="7">
    <location>
        <begin position="274"/>
        <end position="295"/>
    </location>
</feature>
<comment type="subcellular location">
    <subcellularLocation>
        <location evidence="1 7">Cell membrane</location>
        <topology evidence="1 7">Multi-pass membrane protein</topology>
    </subcellularLocation>
</comment>
<evidence type="ECO:0000256" key="1">
    <source>
        <dbReference type="ARBA" id="ARBA00004651"/>
    </source>
</evidence>
<evidence type="ECO:0000256" key="2">
    <source>
        <dbReference type="ARBA" id="ARBA00022448"/>
    </source>
</evidence>
<evidence type="ECO:0000313" key="11">
    <source>
        <dbReference type="Proteomes" id="UP000228758"/>
    </source>
</evidence>
<feature type="transmembrane region" description="Helical" evidence="7">
    <location>
        <begin position="105"/>
        <end position="131"/>
    </location>
</feature>
<keyword evidence="3" id="KW-1003">Cell membrane</keyword>
<keyword evidence="10" id="KW-0762">Sugar transport</keyword>
<dbReference type="EMBL" id="PGFF01000001">
    <property type="protein sequence ID" value="PJJ73342.1"/>
    <property type="molecule type" value="Genomic_DNA"/>
</dbReference>